<gene>
    <name evidence="3" type="ORF">GSCOC_T00000588001</name>
</gene>
<keyword evidence="4" id="KW-1185">Reference proteome</keyword>
<reference evidence="4" key="1">
    <citation type="journal article" date="2014" name="Science">
        <title>The coffee genome provides insight into the convergent evolution of caffeine biosynthesis.</title>
        <authorList>
            <person name="Denoeud F."/>
            <person name="Carretero-Paulet L."/>
            <person name="Dereeper A."/>
            <person name="Droc G."/>
            <person name="Guyot R."/>
            <person name="Pietrella M."/>
            <person name="Zheng C."/>
            <person name="Alberti A."/>
            <person name="Anthony F."/>
            <person name="Aprea G."/>
            <person name="Aury J.M."/>
            <person name="Bento P."/>
            <person name="Bernard M."/>
            <person name="Bocs S."/>
            <person name="Campa C."/>
            <person name="Cenci A."/>
            <person name="Combes M.C."/>
            <person name="Crouzillat D."/>
            <person name="Da Silva C."/>
            <person name="Daddiego L."/>
            <person name="De Bellis F."/>
            <person name="Dussert S."/>
            <person name="Garsmeur O."/>
            <person name="Gayraud T."/>
            <person name="Guignon V."/>
            <person name="Jahn K."/>
            <person name="Jamilloux V."/>
            <person name="Joet T."/>
            <person name="Labadie K."/>
            <person name="Lan T."/>
            <person name="Leclercq J."/>
            <person name="Lepelley M."/>
            <person name="Leroy T."/>
            <person name="Li L.T."/>
            <person name="Librado P."/>
            <person name="Lopez L."/>
            <person name="Munoz A."/>
            <person name="Noel B."/>
            <person name="Pallavicini A."/>
            <person name="Perrotta G."/>
            <person name="Poncet V."/>
            <person name="Pot D."/>
            <person name="Priyono X."/>
            <person name="Rigoreau M."/>
            <person name="Rouard M."/>
            <person name="Rozas J."/>
            <person name="Tranchant-Dubreuil C."/>
            <person name="VanBuren R."/>
            <person name="Zhang Q."/>
            <person name="Andrade A.C."/>
            <person name="Argout X."/>
            <person name="Bertrand B."/>
            <person name="de Kochko A."/>
            <person name="Graziosi G."/>
            <person name="Henry R.J."/>
            <person name="Jayarama X."/>
            <person name="Ming R."/>
            <person name="Nagai C."/>
            <person name="Rounsley S."/>
            <person name="Sankoff D."/>
            <person name="Giuliano G."/>
            <person name="Albert V.A."/>
            <person name="Wincker P."/>
            <person name="Lashermes P."/>
        </authorList>
    </citation>
    <scope>NUCLEOTIDE SEQUENCE [LARGE SCALE GENOMIC DNA]</scope>
    <source>
        <strain evidence="4">cv. DH200-94</strain>
    </source>
</reference>
<protein>
    <submittedName>
        <fullName evidence="3">DH200=94 genomic scaffold, scaffold_175</fullName>
    </submittedName>
</protein>
<dbReference type="EMBL" id="HG739259">
    <property type="protein sequence ID" value="CDP17712.1"/>
    <property type="molecule type" value="Genomic_DNA"/>
</dbReference>
<keyword evidence="1" id="KW-0175">Coiled coil</keyword>
<sequence length="500" mass="58017">MESLRRVQQMLIVLIEVQRWPTLLSPSEINQVAARLGHIGDFKDIKSDGYLVEALVHLWDPICSAFRLGKREMTITIEEIAGFLNLLIQGTAVIFPLVSNKVEFCHFTGLKELAVRGSDQRIEAKFLFDRFALRDGFERHLGDFSFTSKEMWERKRAWVYGLVMAGTYFFPRKDKKIAFKVAKILYDLFLGVKDKQCSIILTILADIFVACITCQRGEKFFCGSNLILHVWGMEHFMRRSFIPESLPMSGYNWIVTHHKTVNRNSLPCNASEFVDFLKNKTDQNARWVLDWTNCVKPVLRTKASEFVLLLGTQGITAYTPKRFLRQLGRTQEVPPAFDVSEFTIIFNEGTCPSEFPMKDRIIEAWVTLSDDECFKYVPKLKQKGLTTPQYEDWVRKSAAQAPQDELVEEVKKLKAIIEARDKEILQLSKSVETHKGIAEQNKQLHENEREKCQELKRKCGELYDQAEHVRIPYARETRDSVLDRLRNFGNVVRNRLRDMM</sequence>
<organism evidence="3 4">
    <name type="scientific">Coffea canephora</name>
    <name type="common">Robusta coffee</name>
    <dbReference type="NCBI Taxonomy" id="49390"/>
    <lineage>
        <taxon>Eukaryota</taxon>
        <taxon>Viridiplantae</taxon>
        <taxon>Streptophyta</taxon>
        <taxon>Embryophyta</taxon>
        <taxon>Tracheophyta</taxon>
        <taxon>Spermatophyta</taxon>
        <taxon>Magnoliopsida</taxon>
        <taxon>eudicotyledons</taxon>
        <taxon>Gunneridae</taxon>
        <taxon>Pentapetalae</taxon>
        <taxon>asterids</taxon>
        <taxon>lamiids</taxon>
        <taxon>Gentianales</taxon>
        <taxon>Rubiaceae</taxon>
        <taxon>Ixoroideae</taxon>
        <taxon>Gardenieae complex</taxon>
        <taxon>Bertiereae - Coffeeae clade</taxon>
        <taxon>Coffeeae</taxon>
        <taxon>Coffea</taxon>
    </lineage>
</organism>
<dbReference type="Proteomes" id="UP000295252">
    <property type="component" value="Unassembled WGS sequence"/>
</dbReference>
<name>A0A068VAW7_COFCA</name>
<accession>A0A068VAW7</accession>
<dbReference type="PANTHER" id="PTHR48200">
    <property type="entry name" value="PROTEIN, PUTATIVE-RELATED"/>
    <property type="match status" value="1"/>
</dbReference>
<dbReference type="OrthoDB" id="1748438at2759"/>
<evidence type="ECO:0000313" key="3">
    <source>
        <dbReference type="EMBL" id="CDP17712.1"/>
    </source>
</evidence>
<dbReference type="PANTHER" id="PTHR48200:SF1">
    <property type="entry name" value="AMINOTRANSFERASE-LIKE PLANT MOBILE DOMAIN-CONTAINING PROTEIN"/>
    <property type="match status" value="1"/>
</dbReference>
<dbReference type="InParanoid" id="A0A068VAW7"/>
<dbReference type="Gramene" id="CDP17712">
    <property type="protein sequence ID" value="CDP17712"/>
    <property type="gene ID" value="GSCOC_T00000588001"/>
</dbReference>
<proteinExistence type="predicted"/>
<evidence type="ECO:0000313" key="4">
    <source>
        <dbReference type="Proteomes" id="UP000295252"/>
    </source>
</evidence>
<dbReference type="InterPro" id="IPR056647">
    <property type="entry name" value="DUF7745"/>
</dbReference>
<dbReference type="OMA" id="RIPYARE"/>
<evidence type="ECO:0000256" key="1">
    <source>
        <dbReference type="SAM" id="Coils"/>
    </source>
</evidence>
<feature type="coiled-coil region" evidence="1">
    <location>
        <begin position="438"/>
        <end position="465"/>
    </location>
</feature>
<feature type="domain" description="DUF7745" evidence="2">
    <location>
        <begin position="26"/>
        <end position="397"/>
    </location>
</feature>
<evidence type="ECO:0000259" key="2">
    <source>
        <dbReference type="Pfam" id="PF24924"/>
    </source>
</evidence>
<dbReference type="AlphaFoldDB" id="A0A068VAW7"/>
<dbReference type="Pfam" id="PF24924">
    <property type="entry name" value="DUF7745"/>
    <property type="match status" value="1"/>
</dbReference>